<protein>
    <submittedName>
        <fullName evidence="1">ATPase involved in DNA repair</fullName>
    </submittedName>
</protein>
<accession>A0AAW3RJB6</accession>
<dbReference type="Gene3D" id="3.40.50.300">
    <property type="entry name" value="P-loop containing nucleotide triphosphate hydrolases"/>
    <property type="match status" value="1"/>
</dbReference>
<dbReference type="AlphaFoldDB" id="A0AAW3RJB6"/>
<name>A0AAW3RJB6_LACPN</name>
<organism evidence="1 2">
    <name type="scientific">Lactiplantibacillus plantarum</name>
    <name type="common">Lactobacillus plantarum</name>
    <dbReference type="NCBI Taxonomy" id="1590"/>
    <lineage>
        <taxon>Bacteria</taxon>
        <taxon>Bacillati</taxon>
        <taxon>Bacillota</taxon>
        <taxon>Bacilli</taxon>
        <taxon>Lactobacillales</taxon>
        <taxon>Lactobacillaceae</taxon>
        <taxon>Lactiplantibacillus</taxon>
    </lineage>
</organism>
<dbReference type="Proteomes" id="UP000076872">
    <property type="component" value="Unassembled WGS sequence"/>
</dbReference>
<dbReference type="SUPFAM" id="SSF52540">
    <property type="entry name" value="P-loop containing nucleoside triphosphate hydrolases"/>
    <property type="match status" value="1"/>
</dbReference>
<evidence type="ECO:0000313" key="1">
    <source>
        <dbReference type="EMBL" id="KZV05016.1"/>
    </source>
</evidence>
<comment type="caution">
    <text evidence="1">The sequence shown here is derived from an EMBL/GenBank/DDBJ whole genome shotgun (WGS) entry which is preliminary data.</text>
</comment>
<evidence type="ECO:0000313" key="2">
    <source>
        <dbReference type="Proteomes" id="UP000076872"/>
    </source>
</evidence>
<proteinExistence type="predicted"/>
<sequence length="326" mass="37300">MCGNDLGKDPQAQKHVQQLLDNYHSSELSGILDLIEGANDRISEDYKRLPDKMNSNYQYLVSSVDKVQKAQTSIDKKMDLVSSNLEKINNLIDKEDHTLPKLKQDIQDKQFLITKNNAKIAQLVENLANNQKDRDTKIKKQNQLNVKRQIAEKTNYLETRLRQILNDYDSNARKELAHQVRVLFNQLVTGQDQHLIRQITISDNYDMQIIGDNAANLLNDISEGQKQVLSLAFIFALAKLASKGRKGEIDFPLFVDTPFARLDSQIRDHIIKETPKLSSQWVLLLTDTEYTNREKQSFVESNAVGTSYQLQKNNDGKTEIQVTSLI</sequence>
<reference evidence="1 2" key="1">
    <citation type="submission" date="2016-03" db="EMBL/GenBank/DDBJ databases">
        <title>Comparative genomics of 54 Lactobacillus plantarum strains reveals genomic uncoupling from niche constraints.</title>
        <authorList>
            <person name="Martino M.E."/>
        </authorList>
    </citation>
    <scope>NUCLEOTIDE SEQUENCE [LARGE SCALE GENOMIC DNA]</scope>
    <source>
        <strain evidence="1 2">NAB2</strain>
    </source>
</reference>
<dbReference type="EMBL" id="LUXO01000018">
    <property type="protein sequence ID" value="KZV05016.1"/>
    <property type="molecule type" value="Genomic_DNA"/>
</dbReference>
<dbReference type="InterPro" id="IPR027417">
    <property type="entry name" value="P-loop_NTPase"/>
</dbReference>
<gene>
    <name evidence="1" type="ORF">NAB2_0698</name>
</gene>